<gene>
    <name evidence="3" type="ORF">HU747_02375</name>
</gene>
<name>A0ABR6V1Q1_9PSED</name>
<evidence type="ECO:0000259" key="2">
    <source>
        <dbReference type="Pfam" id="PF09084"/>
    </source>
</evidence>
<keyword evidence="1" id="KW-0732">Signal</keyword>
<evidence type="ECO:0000256" key="1">
    <source>
        <dbReference type="SAM" id="SignalP"/>
    </source>
</evidence>
<organism evidence="3 4">
    <name type="scientific">Pseudomonas taiwanensis</name>
    <dbReference type="NCBI Taxonomy" id="470150"/>
    <lineage>
        <taxon>Bacteria</taxon>
        <taxon>Pseudomonadati</taxon>
        <taxon>Pseudomonadota</taxon>
        <taxon>Gammaproteobacteria</taxon>
        <taxon>Pseudomonadales</taxon>
        <taxon>Pseudomonadaceae</taxon>
        <taxon>Pseudomonas</taxon>
    </lineage>
</organism>
<dbReference type="PANTHER" id="PTHR31528:SF3">
    <property type="entry name" value="THIAMINE BIOSYNTHESIS PROTEIN HI_0357-RELATED"/>
    <property type="match status" value="1"/>
</dbReference>
<feature type="chain" id="PRO_5046540980" evidence="1">
    <location>
        <begin position="29"/>
        <end position="339"/>
    </location>
</feature>
<evidence type="ECO:0000313" key="4">
    <source>
        <dbReference type="Proteomes" id="UP000628086"/>
    </source>
</evidence>
<keyword evidence="4" id="KW-1185">Reference proteome</keyword>
<comment type="caution">
    <text evidence="3">The sequence shown here is derived from an EMBL/GenBank/DDBJ whole genome shotgun (WGS) entry which is preliminary data.</text>
</comment>
<sequence>MKNRFGLTQPLRSLAAALSVMLAGTSLAVANDKVVLLTSWYAQAEQGGFYQALAERLYEKEGLDVTIRMGGPQVNGMQLLVSKQADFIVNYDLQILKSVEQGLPVVAVAAPFQGDPQGLMTHADIQGLDALKNKQVLVSTSGQQTWWPWLKGKYQLQDNQARPYTFNLQPFLAGPDTTQQAYASSELFQAIKAGQQPNFFLFADAGYPPYGSTLATRQDIIDEHPQRVAGFVRASLEGWKRYLENPAAGNALIKRDNPNMTDELLAWGLSTLKQHQLLTRGDAATQGIGTMSDARWQATRDFMVEAGLLGAAAPWQQAYTTRFVGDLKVLPDAPQAASR</sequence>
<proteinExistence type="predicted"/>
<feature type="domain" description="SsuA/THI5-like" evidence="2">
    <location>
        <begin position="47"/>
        <end position="247"/>
    </location>
</feature>
<dbReference type="Pfam" id="PF09084">
    <property type="entry name" value="NMT1"/>
    <property type="match status" value="1"/>
</dbReference>
<dbReference type="Gene3D" id="3.40.190.10">
    <property type="entry name" value="Periplasmic binding protein-like II"/>
    <property type="match status" value="2"/>
</dbReference>
<dbReference type="InterPro" id="IPR027939">
    <property type="entry name" value="NMT1/THI5"/>
</dbReference>
<dbReference type="Proteomes" id="UP000628086">
    <property type="component" value="Unassembled WGS sequence"/>
</dbReference>
<dbReference type="SUPFAM" id="SSF53850">
    <property type="entry name" value="Periplasmic binding protein-like II"/>
    <property type="match status" value="1"/>
</dbReference>
<dbReference type="InterPro" id="IPR015168">
    <property type="entry name" value="SsuA/THI5"/>
</dbReference>
<dbReference type="PANTHER" id="PTHR31528">
    <property type="entry name" value="4-AMINO-5-HYDROXYMETHYL-2-METHYLPYRIMIDINE PHOSPHATE SYNTHASE THI11-RELATED"/>
    <property type="match status" value="1"/>
</dbReference>
<accession>A0ABR6V1Q1</accession>
<protein>
    <submittedName>
        <fullName evidence="3">ABC transporter substrate-binding protein</fullName>
    </submittedName>
</protein>
<dbReference type="EMBL" id="JABWRS010000001">
    <property type="protein sequence ID" value="MBC3474436.1"/>
    <property type="molecule type" value="Genomic_DNA"/>
</dbReference>
<evidence type="ECO:0000313" key="3">
    <source>
        <dbReference type="EMBL" id="MBC3474436.1"/>
    </source>
</evidence>
<dbReference type="RefSeq" id="WP_027906718.1">
    <property type="nucleotide sequence ID" value="NZ_JABWRS010000001.1"/>
</dbReference>
<feature type="signal peptide" evidence="1">
    <location>
        <begin position="1"/>
        <end position="28"/>
    </location>
</feature>
<reference evidence="3 4" key="1">
    <citation type="journal article" date="2020" name="Microorganisms">
        <title>Reliable Identification of Environmental Pseudomonas Isolates Using the rpoD Gene.</title>
        <authorList>
            <consortium name="The Broad Institute Genome Sequencing Platform"/>
            <person name="Girard L."/>
            <person name="Lood C."/>
            <person name="Rokni-Zadeh H."/>
            <person name="van Noort V."/>
            <person name="Lavigne R."/>
            <person name="De Mot R."/>
        </authorList>
    </citation>
    <scope>NUCLEOTIDE SEQUENCE [LARGE SCALE GENOMIC DNA]</scope>
    <source>
        <strain evidence="3 4">RW7P2</strain>
    </source>
</reference>